<reference evidence="2 3" key="1">
    <citation type="submission" date="2020-08" db="EMBL/GenBank/DDBJ databases">
        <authorList>
            <person name="Kim C.M."/>
        </authorList>
    </citation>
    <scope>NUCLEOTIDE SEQUENCE [LARGE SCALE GENOMIC DNA]</scope>
    <source>
        <strain evidence="2 3">SR9</strain>
    </source>
</reference>
<gene>
    <name evidence="2" type="ORF">H3H45_07005</name>
</gene>
<accession>A0A7W4DAH4</accession>
<dbReference type="SUPFAM" id="SSF54523">
    <property type="entry name" value="Pili subunits"/>
    <property type="match status" value="1"/>
</dbReference>
<feature type="transmembrane region" description="Helical" evidence="1">
    <location>
        <begin position="6"/>
        <end position="27"/>
    </location>
</feature>
<sequence>MTLVELVITIVILGIAAAAMFSAMAAITGRSADPMLRQQSLAIAEAYLEEISLQAFPASTACAASNNGAGRGSFDDVCDYNGLFYSSQAFAPRSAASPTPLPGLSAYEVNVAVVPAVLNGVDALRITVTVTDPGGQPLVLDGYRTAY</sequence>
<organism evidence="2 3">
    <name type="scientific">Aquipseudomonas guryensis</name>
    <dbReference type="NCBI Taxonomy" id="2759165"/>
    <lineage>
        <taxon>Bacteria</taxon>
        <taxon>Pseudomonadati</taxon>
        <taxon>Pseudomonadota</taxon>
        <taxon>Gammaproteobacteria</taxon>
        <taxon>Pseudomonadales</taxon>
        <taxon>Pseudomonadaceae</taxon>
        <taxon>Aquipseudomonas</taxon>
    </lineage>
</organism>
<dbReference type="EMBL" id="JACJFN010000001">
    <property type="protein sequence ID" value="MBB1518985.1"/>
    <property type="molecule type" value="Genomic_DNA"/>
</dbReference>
<dbReference type="InterPro" id="IPR045584">
    <property type="entry name" value="Pilin-like"/>
</dbReference>
<keyword evidence="1" id="KW-1133">Transmembrane helix</keyword>
<protein>
    <submittedName>
        <fullName evidence="2">Type II secretion system protein</fullName>
    </submittedName>
</protein>
<dbReference type="Proteomes" id="UP000581189">
    <property type="component" value="Unassembled WGS sequence"/>
</dbReference>
<evidence type="ECO:0000256" key="1">
    <source>
        <dbReference type="SAM" id="Phobius"/>
    </source>
</evidence>
<comment type="caution">
    <text evidence="2">The sequence shown here is derived from an EMBL/GenBank/DDBJ whole genome shotgun (WGS) entry which is preliminary data.</text>
</comment>
<keyword evidence="3" id="KW-1185">Reference proteome</keyword>
<evidence type="ECO:0000313" key="3">
    <source>
        <dbReference type="Proteomes" id="UP000581189"/>
    </source>
</evidence>
<dbReference type="Gene3D" id="3.30.700.10">
    <property type="entry name" value="Glycoprotein, Type 4 Pilin"/>
    <property type="match status" value="1"/>
</dbReference>
<name>A0A7W4DAH4_9GAMM</name>
<keyword evidence="1" id="KW-0812">Transmembrane</keyword>
<keyword evidence="1" id="KW-0472">Membrane</keyword>
<dbReference type="AlphaFoldDB" id="A0A7W4DAH4"/>
<proteinExistence type="predicted"/>
<evidence type="ECO:0000313" key="2">
    <source>
        <dbReference type="EMBL" id="MBB1518985.1"/>
    </source>
</evidence>